<feature type="region of interest" description="Disordered" evidence="7">
    <location>
        <begin position="165"/>
        <end position="195"/>
    </location>
</feature>
<evidence type="ECO:0000256" key="4">
    <source>
        <dbReference type="ARBA" id="ARBA00022833"/>
    </source>
</evidence>
<evidence type="ECO:0000313" key="10">
    <source>
        <dbReference type="Proteomes" id="UP001162640"/>
    </source>
</evidence>
<sequence length="195" mass="22423">MSVNKYLCCSLCSGYFRNPYTITECLHTFCHACLLKEFRKKGGDKKCPECGVGVNLSSETSMMADRSLQELIEKIFPKIIRDEEVRMTTERSEARMWGQNERVDGESTRVNTSQHEPTRANKNQYSPILANTRQYSPTLLPSLTIHPNPHTQATEAAFYSQRGIKRKQVYEIKEDNKGKDEKKKGEKGEKKKPIR</sequence>
<dbReference type="PANTHER" id="PTHR45893">
    <property type="entry name" value="POLYCOMB GROUP RING FINGER PROTEIN"/>
    <property type="match status" value="1"/>
</dbReference>
<dbReference type="Proteomes" id="UP001162640">
    <property type="component" value="Unassembled WGS sequence"/>
</dbReference>
<reference evidence="10" key="1">
    <citation type="journal article" date="2023" name="Commun. Biol.">
        <title>Genome analysis of Parmales, the sister group of diatoms, reveals the evolutionary specialization of diatoms from phago-mixotrophs to photoautotrophs.</title>
        <authorList>
            <person name="Ban H."/>
            <person name="Sato S."/>
            <person name="Yoshikawa S."/>
            <person name="Yamada K."/>
            <person name="Nakamura Y."/>
            <person name="Ichinomiya M."/>
            <person name="Sato N."/>
            <person name="Blanc-Mathieu R."/>
            <person name="Endo H."/>
            <person name="Kuwata A."/>
            <person name="Ogata H."/>
        </authorList>
    </citation>
    <scope>NUCLEOTIDE SEQUENCE [LARGE SCALE GENOMIC DNA]</scope>
</reference>
<evidence type="ECO:0000256" key="7">
    <source>
        <dbReference type="SAM" id="MobiDB-lite"/>
    </source>
</evidence>
<keyword evidence="2" id="KW-0479">Metal-binding</keyword>
<evidence type="ECO:0000256" key="3">
    <source>
        <dbReference type="ARBA" id="ARBA00022771"/>
    </source>
</evidence>
<evidence type="ECO:0000256" key="5">
    <source>
        <dbReference type="ARBA" id="ARBA00023242"/>
    </source>
</evidence>
<dbReference type="AlphaFoldDB" id="A0A9W7EWZ3"/>
<feature type="region of interest" description="Disordered" evidence="7">
    <location>
        <begin position="104"/>
        <end position="123"/>
    </location>
</feature>
<evidence type="ECO:0000256" key="6">
    <source>
        <dbReference type="PROSITE-ProRule" id="PRU00175"/>
    </source>
</evidence>
<dbReference type="SMART" id="SM00184">
    <property type="entry name" value="RING"/>
    <property type="match status" value="1"/>
</dbReference>
<dbReference type="InterPro" id="IPR051507">
    <property type="entry name" value="PcG_RING_finger"/>
</dbReference>
<dbReference type="EMBL" id="BLQM01000620">
    <property type="protein sequence ID" value="GMH95629.1"/>
    <property type="molecule type" value="Genomic_DNA"/>
</dbReference>
<accession>A0A9W7EWZ3</accession>
<feature type="compositionally biased region" description="Polar residues" evidence="7">
    <location>
        <begin position="108"/>
        <end position="123"/>
    </location>
</feature>
<keyword evidence="3 6" id="KW-0863">Zinc-finger</keyword>
<comment type="subcellular location">
    <subcellularLocation>
        <location evidence="1">Nucleus</location>
    </subcellularLocation>
</comment>
<keyword evidence="4" id="KW-0862">Zinc</keyword>
<name>A0A9W7EWZ3_9STRA</name>
<keyword evidence="5" id="KW-0539">Nucleus</keyword>
<dbReference type="Gene3D" id="3.30.40.10">
    <property type="entry name" value="Zinc/RING finger domain, C3HC4 (zinc finger)"/>
    <property type="match status" value="1"/>
</dbReference>
<dbReference type="GO" id="GO:0008270">
    <property type="term" value="F:zinc ion binding"/>
    <property type="evidence" value="ECO:0007669"/>
    <property type="project" value="UniProtKB-KW"/>
</dbReference>
<dbReference type="Pfam" id="PF00097">
    <property type="entry name" value="zf-C3HC4"/>
    <property type="match status" value="1"/>
</dbReference>
<dbReference type="InterPro" id="IPR013083">
    <property type="entry name" value="Znf_RING/FYVE/PHD"/>
</dbReference>
<comment type="caution">
    <text evidence="9">The sequence shown here is derived from an EMBL/GenBank/DDBJ whole genome shotgun (WGS) entry which is preliminary data.</text>
</comment>
<evidence type="ECO:0000313" key="9">
    <source>
        <dbReference type="EMBL" id="GMH95629.1"/>
    </source>
</evidence>
<feature type="domain" description="RING-type" evidence="8">
    <location>
        <begin position="9"/>
        <end position="50"/>
    </location>
</feature>
<dbReference type="PROSITE" id="PS00518">
    <property type="entry name" value="ZF_RING_1"/>
    <property type="match status" value="1"/>
</dbReference>
<dbReference type="GO" id="GO:0005634">
    <property type="term" value="C:nucleus"/>
    <property type="evidence" value="ECO:0007669"/>
    <property type="project" value="UniProtKB-SubCell"/>
</dbReference>
<dbReference type="InterPro" id="IPR018957">
    <property type="entry name" value="Znf_C3HC4_RING-type"/>
</dbReference>
<proteinExistence type="predicted"/>
<organism evidence="9 10">
    <name type="scientific">Triparma laevis f. inornata</name>
    <dbReference type="NCBI Taxonomy" id="1714386"/>
    <lineage>
        <taxon>Eukaryota</taxon>
        <taxon>Sar</taxon>
        <taxon>Stramenopiles</taxon>
        <taxon>Ochrophyta</taxon>
        <taxon>Bolidophyceae</taxon>
        <taxon>Parmales</taxon>
        <taxon>Triparmaceae</taxon>
        <taxon>Triparma</taxon>
    </lineage>
</organism>
<feature type="compositionally biased region" description="Basic and acidic residues" evidence="7">
    <location>
        <begin position="168"/>
        <end position="195"/>
    </location>
</feature>
<dbReference type="InterPro" id="IPR017907">
    <property type="entry name" value="Znf_RING_CS"/>
</dbReference>
<evidence type="ECO:0000256" key="1">
    <source>
        <dbReference type="ARBA" id="ARBA00004123"/>
    </source>
</evidence>
<protein>
    <recommendedName>
        <fullName evidence="8">RING-type domain-containing protein</fullName>
    </recommendedName>
</protein>
<evidence type="ECO:0000256" key="2">
    <source>
        <dbReference type="ARBA" id="ARBA00022723"/>
    </source>
</evidence>
<dbReference type="InterPro" id="IPR001841">
    <property type="entry name" value="Znf_RING"/>
</dbReference>
<gene>
    <name evidence="9" type="ORF">TL16_g13205</name>
</gene>
<dbReference type="PROSITE" id="PS50089">
    <property type="entry name" value="ZF_RING_2"/>
    <property type="match status" value="1"/>
</dbReference>
<evidence type="ECO:0000259" key="8">
    <source>
        <dbReference type="PROSITE" id="PS50089"/>
    </source>
</evidence>
<dbReference type="SUPFAM" id="SSF57850">
    <property type="entry name" value="RING/U-box"/>
    <property type="match status" value="1"/>
</dbReference>